<feature type="transmembrane region" description="Helical" evidence="2">
    <location>
        <begin position="326"/>
        <end position="351"/>
    </location>
</feature>
<evidence type="ECO:0000256" key="1">
    <source>
        <dbReference type="SAM" id="MobiDB-lite"/>
    </source>
</evidence>
<dbReference type="EMBL" id="JASXSZ010000003">
    <property type="protein sequence ID" value="MDL9979737.1"/>
    <property type="molecule type" value="Genomic_DNA"/>
</dbReference>
<keyword evidence="4" id="KW-0012">Acyltransferase</keyword>
<keyword evidence="4" id="KW-0808">Transferase</keyword>
<dbReference type="Proteomes" id="UP001235064">
    <property type="component" value="Unassembled WGS sequence"/>
</dbReference>
<proteinExistence type="predicted"/>
<dbReference type="InterPro" id="IPR002656">
    <property type="entry name" value="Acyl_transf_3_dom"/>
</dbReference>
<dbReference type="PANTHER" id="PTHR23028:SF53">
    <property type="entry name" value="ACYL_TRANSF_3 DOMAIN-CONTAINING PROTEIN"/>
    <property type="match status" value="1"/>
</dbReference>
<evidence type="ECO:0000313" key="5">
    <source>
        <dbReference type="Proteomes" id="UP001235064"/>
    </source>
</evidence>
<protein>
    <submittedName>
        <fullName evidence="4">Acyltransferase</fullName>
        <ecNumber evidence="4">2.3.-.-</ecNumber>
    </submittedName>
</protein>
<dbReference type="EC" id="2.3.-.-" evidence="4"/>
<dbReference type="PANTHER" id="PTHR23028">
    <property type="entry name" value="ACETYLTRANSFERASE"/>
    <property type="match status" value="1"/>
</dbReference>
<evidence type="ECO:0000259" key="3">
    <source>
        <dbReference type="Pfam" id="PF01757"/>
    </source>
</evidence>
<feature type="transmembrane region" description="Helical" evidence="2">
    <location>
        <begin position="357"/>
        <end position="375"/>
    </location>
</feature>
<comment type="caution">
    <text evidence="4">The sequence shown here is derived from an EMBL/GenBank/DDBJ whole genome shotgun (WGS) entry which is preliminary data.</text>
</comment>
<feature type="transmembrane region" description="Helical" evidence="2">
    <location>
        <begin position="78"/>
        <end position="101"/>
    </location>
</feature>
<dbReference type="GO" id="GO:0016746">
    <property type="term" value="F:acyltransferase activity"/>
    <property type="evidence" value="ECO:0007669"/>
    <property type="project" value="UniProtKB-KW"/>
</dbReference>
<evidence type="ECO:0000256" key="2">
    <source>
        <dbReference type="SAM" id="Phobius"/>
    </source>
</evidence>
<keyword evidence="2" id="KW-1133">Transmembrane helix</keyword>
<keyword evidence="2" id="KW-0472">Membrane</keyword>
<dbReference type="Pfam" id="PF01757">
    <property type="entry name" value="Acyl_transf_3"/>
    <property type="match status" value="1"/>
</dbReference>
<evidence type="ECO:0000313" key="4">
    <source>
        <dbReference type="EMBL" id="MDL9979737.1"/>
    </source>
</evidence>
<keyword evidence="5" id="KW-1185">Reference proteome</keyword>
<feature type="domain" description="Acyltransferase 3" evidence="3">
    <location>
        <begin position="28"/>
        <end position="375"/>
    </location>
</feature>
<gene>
    <name evidence="4" type="ORF">QSV35_10390</name>
</gene>
<reference evidence="4 5" key="1">
    <citation type="submission" date="2023-06" db="EMBL/GenBank/DDBJ databases">
        <title>Microbacterium sp. nov., isolated from a waste landfill.</title>
        <authorList>
            <person name="Wen W."/>
        </authorList>
    </citation>
    <scope>NUCLEOTIDE SEQUENCE [LARGE SCALE GENOMIC DNA]</scope>
    <source>
        <strain evidence="4 5">ASV49</strain>
    </source>
</reference>
<feature type="transmembrane region" description="Helical" evidence="2">
    <location>
        <begin position="122"/>
        <end position="141"/>
    </location>
</feature>
<organism evidence="4 5">
    <name type="scientific">Microbacterium candidum</name>
    <dbReference type="NCBI Taxonomy" id="3041922"/>
    <lineage>
        <taxon>Bacteria</taxon>
        <taxon>Bacillati</taxon>
        <taxon>Actinomycetota</taxon>
        <taxon>Actinomycetes</taxon>
        <taxon>Micrococcales</taxon>
        <taxon>Microbacteriaceae</taxon>
        <taxon>Microbacterium</taxon>
    </lineage>
</organism>
<feature type="transmembrane region" description="Helical" evidence="2">
    <location>
        <begin position="36"/>
        <end position="58"/>
    </location>
</feature>
<keyword evidence="2" id="KW-0812">Transmembrane</keyword>
<dbReference type="RefSeq" id="WP_286288672.1">
    <property type="nucleotide sequence ID" value="NZ_JASXSZ010000003.1"/>
</dbReference>
<feature type="region of interest" description="Disordered" evidence="1">
    <location>
        <begin position="1"/>
        <end position="20"/>
    </location>
</feature>
<feature type="transmembrane region" description="Helical" evidence="2">
    <location>
        <begin position="294"/>
        <end position="314"/>
    </location>
</feature>
<sequence length="407" mass="44034">MSTASTTTDRTEITCADPSERRPAPRLAALDGLRGLACLVVLLHHTLLTVPVFSAASADPLSSRAEATPWELALTWSPLHLLWEGAGAVWVFFVLSGFVLVRQVREPASFDWLAYYPQRLARLYLPVFAAVALAVTLIALFGEADHGGAASAWMQRRAEDVTVRGVVADSTLLGGAGFTASPLWSLQWEVWFSLLLPLFVLAVRPRHAVRRPVWIGLTIPLAVLAIVGLGGVEYLTVFLVGAILAAANRPIERLVARLSRSRVSATFLWAGCALWVVVMLPARWTLSGIPVVPAWMHQLLSVSAAAVVVVMALHCRPAARLLTARVLLWSGAVSFSLYLVHEPIVVALARVFGEDRLWIALPIGIVVALTAAAVFQRAVEQPATTLSRWIGRTIKGRRILTAPAAVD</sequence>
<accession>A0ABT7MZ58</accession>
<feature type="transmembrane region" description="Helical" evidence="2">
    <location>
        <begin position="263"/>
        <end position="282"/>
    </location>
</feature>
<name>A0ABT7MZ58_9MICO</name>
<dbReference type="InterPro" id="IPR050879">
    <property type="entry name" value="Acyltransferase_3"/>
</dbReference>